<keyword evidence="1" id="KW-0812">Transmembrane</keyword>
<organism evidence="2 3">
    <name type="scientific">Candidatus Harrisonbacteria bacterium CG10_big_fil_rev_8_21_14_0_10_42_17</name>
    <dbReference type="NCBI Taxonomy" id="1974584"/>
    <lineage>
        <taxon>Bacteria</taxon>
        <taxon>Candidatus Harrisoniibacteriota</taxon>
    </lineage>
</organism>
<comment type="caution">
    <text evidence="2">The sequence shown here is derived from an EMBL/GenBank/DDBJ whole genome shotgun (WGS) entry which is preliminary data.</text>
</comment>
<keyword evidence="1" id="KW-0472">Membrane</keyword>
<sequence>MKQKDVIKETKYNAGFTIIELLVSMGLFTIVISLGVAVFIAGLNRQKTVTEFINVNENLNLVMEQVVRELRTGDTFEKRSTPNLGTACSIPLIEKIVFINDVGDRVRYFMCQVGTGANTDRGIAFKGGPDMGPGSNAPVERLTPSSMFITRMNIEIRNEAEDDVAPLITIAACARSKRPGLEQFETCIQNSVSARDVD</sequence>
<reference evidence="3" key="1">
    <citation type="submission" date="2017-09" db="EMBL/GenBank/DDBJ databases">
        <title>Depth-based differentiation of microbial function through sediment-hosted aquifers and enrichment of novel symbionts in the deep terrestrial subsurface.</title>
        <authorList>
            <person name="Probst A.J."/>
            <person name="Ladd B."/>
            <person name="Jarett J.K."/>
            <person name="Geller-Mcgrath D.E."/>
            <person name="Sieber C.M.K."/>
            <person name="Emerson J.B."/>
            <person name="Anantharaman K."/>
            <person name="Thomas B.C."/>
            <person name="Malmstrom R."/>
            <person name="Stieglmeier M."/>
            <person name="Klingl A."/>
            <person name="Woyke T."/>
            <person name="Ryan C.M."/>
            <person name="Banfield J.F."/>
        </authorList>
    </citation>
    <scope>NUCLEOTIDE SEQUENCE [LARGE SCALE GENOMIC DNA]</scope>
</reference>
<evidence type="ECO:0008006" key="4">
    <source>
        <dbReference type="Google" id="ProtNLM"/>
    </source>
</evidence>
<proteinExistence type="predicted"/>
<dbReference type="InterPro" id="IPR012902">
    <property type="entry name" value="N_methyl_site"/>
</dbReference>
<gene>
    <name evidence="2" type="ORF">COU08_03840</name>
</gene>
<dbReference type="NCBIfam" id="TIGR02532">
    <property type="entry name" value="IV_pilin_GFxxxE"/>
    <property type="match status" value="1"/>
</dbReference>
<evidence type="ECO:0000256" key="1">
    <source>
        <dbReference type="SAM" id="Phobius"/>
    </source>
</evidence>
<evidence type="ECO:0000313" key="3">
    <source>
        <dbReference type="Proteomes" id="UP000228635"/>
    </source>
</evidence>
<dbReference type="Proteomes" id="UP000228635">
    <property type="component" value="Unassembled WGS sequence"/>
</dbReference>
<name>A0A2M6WHA9_9BACT</name>
<dbReference type="AlphaFoldDB" id="A0A2M6WHA9"/>
<evidence type="ECO:0000313" key="2">
    <source>
        <dbReference type="EMBL" id="PIT92189.1"/>
    </source>
</evidence>
<dbReference type="Pfam" id="PF07963">
    <property type="entry name" value="N_methyl"/>
    <property type="match status" value="1"/>
</dbReference>
<accession>A0A2M6WHA9</accession>
<dbReference type="EMBL" id="PFBA01000032">
    <property type="protein sequence ID" value="PIT92189.1"/>
    <property type="molecule type" value="Genomic_DNA"/>
</dbReference>
<keyword evidence="1" id="KW-1133">Transmembrane helix</keyword>
<protein>
    <recommendedName>
        <fullName evidence="4">Prepilin-type N-terminal cleavage/methylation domain-containing protein</fullName>
    </recommendedName>
</protein>
<feature type="transmembrane region" description="Helical" evidence="1">
    <location>
        <begin position="21"/>
        <end position="43"/>
    </location>
</feature>